<feature type="region of interest" description="Disordered" evidence="1">
    <location>
        <begin position="34"/>
        <end position="73"/>
    </location>
</feature>
<keyword evidence="3" id="KW-1185">Reference proteome</keyword>
<name>A0A9Q1BYB4_HOLLE</name>
<evidence type="ECO:0000256" key="1">
    <source>
        <dbReference type="SAM" id="MobiDB-lite"/>
    </source>
</evidence>
<protein>
    <submittedName>
        <fullName evidence="2">Uncharacterized protein</fullName>
    </submittedName>
</protein>
<gene>
    <name evidence="2" type="ORF">HOLleu_22311</name>
</gene>
<evidence type="ECO:0000313" key="2">
    <source>
        <dbReference type="EMBL" id="KAJ8035171.1"/>
    </source>
</evidence>
<organism evidence="2 3">
    <name type="scientific">Holothuria leucospilota</name>
    <name type="common">Black long sea cucumber</name>
    <name type="synonym">Mertensiothuria leucospilota</name>
    <dbReference type="NCBI Taxonomy" id="206669"/>
    <lineage>
        <taxon>Eukaryota</taxon>
        <taxon>Metazoa</taxon>
        <taxon>Echinodermata</taxon>
        <taxon>Eleutherozoa</taxon>
        <taxon>Echinozoa</taxon>
        <taxon>Holothuroidea</taxon>
        <taxon>Aspidochirotacea</taxon>
        <taxon>Aspidochirotida</taxon>
        <taxon>Holothuriidae</taxon>
        <taxon>Holothuria</taxon>
    </lineage>
</organism>
<feature type="compositionally biased region" description="Low complexity" evidence="1">
    <location>
        <begin position="62"/>
        <end position="71"/>
    </location>
</feature>
<dbReference type="AlphaFoldDB" id="A0A9Q1BYB4"/>
<feature type="compositionally biased region" description="Polar residues" evidence="1">
    <location>
        <begin position="34"/>
        <end position="45"/>
    </location>
</feature>
<evidence type="ECO:0000313" key="3">
    <source>
        <dbReference type="Proteomes" id="UP001152320"/>
    </source>
</evidence>
<proteinExistence type="predicted"/>
<comment type="caution">
    <text evidence="2">The sequence shown here is derived from an EMBL/GenBank/DDBJ whole genome shotgun (WGS) entry which is preliminary data.</text>
</comment>
<sequence length="243" mass="27553">MIKGGKDEYLRIGERSYLKYFLIDPNLIIDLPDESSSSRVSTSQPEGIEQRANLSDSEETTTDMSSPTTSEQGVVVPWSEGVTVETGKFYEKLSSSKNKGRLITANLIRSKCHSFNFSLEDEKSDIILKFSMKGYGLIISFVPYLGPCDEGYIIHFQEQGEITFNKHGMKIELSDDENRYDPSKKLNFILNTACKKVVLMEVDGDNHKKPLLRYTPVHVELCSYVVISAHENSDFDMVLFPLR</sequence>
<accession>A0A9Q1BYB4</accession>
<dbReference type="Proteomes" id="UP001152320">
    <property type="component" value="Chromosome 10"/>
</dbReference>
<dbReference type="EMBL" id="JAIZAY010000010">
    <property type="protein sequence ID" value="KAJ8035171.1"/>
    <property type="molecule type" value="Genomic_DNA"/>
</dbReference>
<reference evidence="2" key="1">
    <citation type="submission" date="2021-10" db="EMBL/GenBank/DDBJ databases">
        <title>Tropical sea cucumber genome reveals ecological adaptation and Cuvierian tubules defense mechanism.</title>
        <authorList>
            <person name="Chen T."/>
        </authorList>
    </citation>
    <scope>NUCLEOTIDE SEQUENCE</scope>
    <source>
        <strain evidence="2">Nanhai2018</strain>
        <tissue evidence="2">Muscle</tissue>
    </source>
</reference>